<accession>A0A3M6T895</accession>
<feature type="compositionally biased region" description="Low complexity" evidence="2">
    <location>
        <begin position="304"/>
        <end position="321"/>
    </location>
</feature>
<dbReference type="Proteomes" id="UP000275408">
    <property type="component" value="Unassembled WGS sequence"/>
</dbReference>
<reference evidence="3 4" key="1">
    <citation type="journal article" date="2018" name="Sci. Rep.">
        <title>Comparative analysis of the Pocillopora damicornis genome highlights role of immune system in coral evolution.</title>
        <authorList>
            <person name="Cunning R."/>
            <person name="Bay R.A."/>
            <person name="Gillette P."/>
            <person name="Baker A.C."/>
            <person name="Traylor-Knowles N."/>
        </authorList>
    </citation>
    <scope>NUCLEOTIDE SEQUENCE [LARGE SCALE GENOMIC DNA]</scope>
    <source>
        <strain evidence="3">RSMAS</strain>
        <tissue evidence="3">Whole animal</tissue>
    </source>
</reference>
<dbReference type="Gene3D" id="1.25.40.20">
    <property type="entry name" value="Ankyrin repeat-containing domain"/>
    <property type="match status" value="2"/>
</dbReference>
<dbReference type="AlphaFoldDB" id="A0A3M6T895"/>
<evidence type="ECO:0000256" key="1">
    <source>
        <dbReference type="SAM" id="Coils"/>
    </source>
</evidence>
<feature type="compositionally biased region" description="Basic and acidic residues" evidence="2">
    <location>
        <begin position="853"/>
        <end position="862"/>
    </location>
</feature>
<feature type="region of interest" description="Disordered" evidence="2">
    <location>
        <begin position="853"/>
        <end position="895"/>
    </location>
</feature>
<keyword evidence="1" id="KW-0175">Coiled coil</keyword>
<feature type="compositionally biased region" description="Polar residues" evidence="2">
    <location>
        <begin position="972"/>
        <end position="999"/>
    </location>
</feature>
<evidence type="ECO:0000313" key="3">
    <source>
        <dbReference type="EMBL" id="RMX37539.1"/>
    </source>
</evidence>
<feature type="region of interest" description="Disordered" evidence="2">
    <location>
        <begin position="1"/>
        <end position="24"/>
    </location>
</feature>
<dbReference type="EMBL" id="RCHS01004100">
    <property type="protein sequence ID" value="RMX37539.1"/>
    <property type="molecule type" value="Genomic_DNA"/>
</dbReference>
<feature type="region of interest" description="Disordered" evidence="2">
    <location>
        <begin position="479"/>
        <end position="546"/>
    </location>
</feature>
<feature type="region of interest" description="Disordered" evidence="2">
    <location>
        <begin position="910"/>
        <end position="935"/>
    </location>
</feature>
<dbReference type="OrthoDB" id="5968472at2759"/>
<protein>
    <submittedName>
        <fullName evidence="3">Uncharacterized protein</fullName>
    </submittedName>
</protein>
<evidence type="ECO:0000313" key="4">
    <source>
        <dbReference type="Proteomes" id="UP000275408"/>
    </source>
</evidence>
<dbReference type="PANTHER" id="PTHR24121">
    <property type="entry name" value="NO MECHANORECEPTOR POTENTIAL C, ISOFORM D-RELATED"/>
    <property type="match status" value="1"/>
</dbReference>
<organism evidence="3 4">
    <name type="scientific">Pocillopora damicornis</name>
    <name type="common">Cauliflower coral</name>
    <name type="synonym">Millepora damicornis</name>
    <dbReference type="NCBI Taxonomy" id="46731"/>
    <lineage>
        <taxon>Eukaryota</taxon>
        <taxon>Metazoa</taxon>
        <taxon>Cnidaria</taxon>
        <taxon>Anthozoa</taxon>
        <taxon>Hexacorallia</taxon>
        <taxon>Scleractinia</taxon>
        <taxon>Astrocoeniina</taxon>
        <taxon>Pocilloporidae</taxon>
        <taxon>Pocillopora</taxon>
    </lineage>
</organism>
<feature type="coiled-coil region" evidence="1">
    <location>
        <begin position="1028"/>
        <end position="1062"/>
    </location>
</feature>
<feature type="compositionally biased region" description="Polar residues" evidence="2">
    <location>
        <begin position="329"/>
        <end position="338"/>
    </location>
</feature>
<keyword evidence="4" id="KW-1185">Reference proteome</keyword>
<evidence type="ECO:0000256" key="2">
    <source>
        <dbReference type="SAM" id="MobiDB-lite"/>
    </source>
</evidence>
<gene>
    <name evidence="3" type="ORF">pdam_00020539</name>
</gene>
<dbReference type="SUPFAM" id="SSF48403">
    <property type="entry name" value="Ankyrin repeat"/>
    <property type="match status" value="1"/>
</dbReference>
<dbReference type="InterPro" id="IPR036770">
    <property type="entry name" value="Ankyrin_rpt-contain_sf"/>
</dbReference>
<proteinExistence type="predicted"/>
<feature type="region of interest" description="Disordered" evidence="2">
    <location>
        <begin position="304"/>
        <end position="344"/>
    </location>
</feature>
<feature type="region of interest" description="Disordered" evidence="2">
    <location>
        <begin position="969"/>
        <end position="999"/>
    </location>
</feature>
<feature type="compositionally biased region" description="Acidic residues" evidence="2">
    <location>
        <begin position="523"/>
        <end position="546"/>
    </location>
</feature>
<dbReference type="PANTHER" id="PTHR24121:SF23">
    <property type="entry name" value="NO MECHANORECEPTOR POTENTIAL C, ISOFORM H"/>
    <property type="match status" value="1"/>
</dbReference>
<sequence length="1106" mass="122962">MASKNTTKTPSTATRRMQSSTGNVWPPNNCTPLCPRSAGCSYSGKHHELILSLFKCSNQGNDIEKSDFKNILDKFIKTRWIRDGCIPDKNDQLQFPLIHWACIFGQYKHLEYLVREKGFELKVNVGRNKEGPLFSMVQHLSSGMHPKSSREKLGNMFGNVIDIFMKYSPESLFERESSNDNTILHFCAKRCCEDSLSRKYLEVLLVKIKESEKFPPEKEEEILLAVNKEGDTFLHLMVSDEMSTDTLTYFFANFSEFGEKISKVRNSLGETPRQIAVQKRSIKMLKALGAPDLVINTLKKAVSSKPKNSPAAAKASQQNNKETPITVPKPSSSLNATSSDKENRNSKAALNHLGSVVKGALGVSCAEQPEVPIISDRELHAADFKMSSCEPLPSSVENDCSAPTKRPLEPFPQLYHVSNEKNITPEKPSVVPKYIVSPPADSMDLVNAVTVDDLSRASGALEADPTRGERNSFVSLSNSINNVTQKRKAPGSSRAKGPRKKRVCTDLSSDSDSDYKEDADWVAPDDDSDDNLESAGQEDEEEDEEDMVVEINKDDDLKQGEKEGKNLVETDVDLEEAGLKHTPFCGKNCNVQHDRLLLGLLKSSNYRSVDSFIKQVKEYVNQLGKFSDVRANADLPDPVDSFKYPLVHWVCVLGKFKVLEKLAAMKEFDLGVKSARTGETGLHRMLFSLHQALIRKKSPSKAILKVFSKTLRILTDSLPSIITVCNKEGDSPFHCLAKVILDSTGDLERMNTFEGYFEHLVKELNRLRRSDKLTSEDVRDLLLKTNGSRENFLHILACRHGVGHRVIKNLLRNIEPDIMATLQATVNADGKTPSDLAEDLCSYEMAEILRPRNQETSAKEACDNPVEESPPTPERNAPPELSAMNSPPATLFHPMESSLSTGVQVLVKEEPPEDGFSAEPSRESPDEVNDSSGFSEVLADVPSLTATKFVPGKVKSMIPTLSPPAIQDVDTRASSSVNGRTENNITLASDPDANNVSKNRNMDSSILSVIMRMPGLVKSLRDSVQTKLTQSQRELADNKSALAQVQRRKSDLEERKRKLLEELQKNWREVTAAAQEEGALHAGIAARKKEIEAFKVELKKYDSNRQ</sequence>
<name>A0A3M6T895_POCDA</name>
<comment type="caution">
    <text evidence="3">The sequence shown here is derived from an EMBL/GenBank/DDBJ whole genome shotgun (WGS) entry which is preliminary data.</text>
</comment>